<proteinExistence type="predicted"/>
<evidence type="ECO:0000313" key="1">
    <source>
        <dbReference type="EMBL" id="PHX55460.1"/>
    </source>
</evidence>
<gene>
    <name evidence="1" type="ORF">CP500_010800</name>
</gene>
<protein>
    <submittedName>
        <fullName evidence="1">Uncharacterized protein</fullName>
    </submittedName>
</protein>
<dbReference type="EMBL" id="NXIB02000052">
    <property type="protein sequence ID" value="PHX55460.1"/>
    <property type="molecule type" value="Genomic_DNA"/>
</dbReference>
<dbReference type="Proteomes" id="UP000226442">
    <property type="component" value="Unassembled WGS sequence"/>
</dbReference>
<dbReference type="OrthoDB" id="514585at2"/>
<dbReference type="RefSeq" id="WP_096830123.1">
    <property type="nucleotide sequence ID" value="NZ_NXIB02000052.1"/>
</dbReference>
<name>A0A2G4F122_9CYAN</name>
<organism evidence="1 2">
    <name type="scientific">Tychonema bourrellyi FEM_GT703</name>
    <dbReference type="NCBI Taxonomy" id="2040638"/>
    <lineage>
        <taxon>Bacteria</taxon>
        <taxon>Bacillati</taxon>
        <taxon>Cyanobacteriota</taxon>
        <taxon>Cyanophyceae</taxon>
        <taxon>Oscillatoriophycideae</taxon>
        <taxon>Oscillatoriales</taxon>
        <taxon>Microcoleaceae</taxon>
        <taxon>Tychonema</taxon>
    </lineage>
</organism>
<reference evidence="1" key="1">
    <citation type="submission" date="2017-10" db="EMBL/GenBank/DDBJ databases">
        <title>Draft genome sequence of the planktic cyanobacteria Tychonema bourrellyi isolated from alpine lentic freshwater.</title>
        <authorList>
            <person name="Tett A."/>
            <person name="Armanini F."/>
            <person name="Asnicar F."/>
            <person name="Boscaini A."/>
            <person name="Pasolli E."/>
            <person name="Zolfo M."/>
            <person name="Donati C."/>
            <person name="Salmaso N."/>
            <person name="Segata N."/>
        </authorList>
    </citation>
    <scope>NUCLEOTIDE SEQUENCE</scope>
    <source>
        <strain evidence="1">FEM_GT703</strain>
    </source>
</reference>
<keyword evidence="2" id="KW-1185">Reference proteome</keyword>
<comment type="caution">
    <text evidence="1">The sequence shown here is derived from an EMBL/GenBank/DDBJ whole genome shotgun (WGS) entry which is preliminary data.</text>
</comment>
<evidence type="ECO:0000313" key="2">
    <source>
        <dbReference type="Proteomes" id="UP000226442"/>
    </source>
</evidence>
<dbReference type="AlphaFoldDB" id="A0A2G4F122"/>
<sequence length="85" mass="9900">MARTPSEYSVHLLLSGGHREEVRFATLQDFQKWYSTVLVPKQESKEFLNVPIKNIQGEYMVIRPTSVEAIRVEPIFNSSVERFDE</sequence>
<accession>A0A2G4F122</accession>